<dbReference type="RefSeq" id="WP_330485298.1">
    <property type="nucleotide sequence ID" value="NZ_JAZBJZ010000097.1"/>
</dbReference>
<comment type="caution">
    <text evidence="2">The sequence shown here is derived from an EMBL/GenBank/DDBJ whole genome shotgun (WGS) entry which is preliminary data.</text>
</comment>
<dbReference type="EMBL" id="JAZBJZ010000097">
    <property type="protein sequence ID" value="MEE3718862.1"/>
    <property type="molecule type" value="Genomic_DNA"/>
</dbReference>
<protein>
    <submittedName>
        <fullName evidence="2">Gamma-glutamylcyclotransferase</fullName>
    </submittedName>
</protein>
<dbReference type="InterPro" id="IPR009288">
    <property type="entry name" value="AIG2-like_dom"/>
</dbReference>
<dbReference type="Gene3D" id="3.10.490.10">
    <property type="entry name" value="Gamma-glutamyl cyclotransferase-like"/>
    <property type="match status" value="1"/>
</dbReference>
<evidence type="ECO:0000259" key="1">
    <source>
        <dbReference type="Pfam" id="PF06094"/>
    </source>
</evidence>
<evidence type="ECO:0000313" key="3">
    <source>
        <dbReference type="Proteomes" id="UP001333818"/>
    </source>
</evidence>
<organism evidence="2 3">
    <name type="scientific">Tumidithrix elongata BACA0141</name>
    <dbReference type="NCBI Taxonomy" id="2716417"/>
    <lineage>
        <taxon>Bacteria</taxon>
        <taxon>Bacillati</taxon>
        <taxon>Cyanobacteriota</taxon>
        <taxon>Cyanophyceae</taxon>
        <taxon>Pseudanabaenales</taxon>
        <taxon>Pseudanabaenaceae</taxon>
        <taxon>Tumidithrix</taxon>
        <taxon>Tumidithrix elongata</taxon>
    </lineage>
</organism>
<dbReference type="Proteomes" id="UP001333818">
    <property type="component" value="Unassembled WGS sequence"/>
</dbReference>
<keyword evidence="3" id="KW-1185">Reference proteome</keyword>
<sequence>MLNRSLWFNQLDLLSIFQILGELNSIRNANKQSQNLSVRERGDRWLNLVHRISDRTQHFYRNSSDEFERECNRLLDCGEALSTQAIYEFLNCLSEEAQTKICTSYSTSSFSDLVPTCAIDICMEVWIDLLFDFPSQRLAVYGTLAPGESNHHILKPILGKWYDGFSVYGNLTTYKGYPFLLLDQIDLKTAQPNIKIKLFSSSDLPTHFDRIDAFEGEDYQRVLIPIFDAAGFAIANIYQGIPNG</sequence>
<dbReference type="CDD" id="cd06661">
    <property type="entry name" value="GGCT_like"/>
    <property type="match status" value="1"/>
</dbReference>
<feature type="domain" description="Gamma-glutamylcyclotransferase AIG2-like" evidence="1">
    <location>
        <begin position="139"/>
        <end position="226"/>
    </location>
</feature>
<dbReference type="Pfam" id="PF06094">
    <property type="entry name" value="GGACT"/>
    <property type="match status" value="1"/>
</dbReference>
<evidence type="ECO:0000313" key="2">
    <source>
        <dbReference type="EMBL" id="MEE3718862.1"/>
    </source>
</evidence>
<accession>A0AAW9Q0R6</accession>
<dbReference type="SUPFAM" id="SSF110857">
    <property type="entry name" value="Gamma-glutamyl cyclotransferase-like"/>
    <property type="match status" value="1"/>
</dbReference>
<gene>
    <name evidence="2" type="ORF">V2H45_19130</name>
</gene>
<reference evidence="2" key="1">
    <citation type="submission" date="2024-01" db="EMBL/GenBank/DDBJ databases">
        <title>Bank of Algae and Cyanobacteria of the Azores (BACA) strain genomes.</title>
        <authorList>
            <person name="Luz R."/>
            <person name="Cordeiro R."/>
            <person name="Fonseca A."/>
            <person name="Goncalves V."/>
        </authorList>
    </citation>
    <scope>NUCLEOTIDE SEQUENCE</scope>
    <source>
        <strain evidence="2">BACA0141</strain>
    </source>
</reference>
<proteinExistence type="predicted"/>
<name>A0AAW9Q0R6_9CYAN</name>
<dbReference type="AlphaFoldDB" id="A0AAW9Q0R6"/>
<dbReference type="InterPro" id="IPR013024">
    <property type="entry name" value="GGCT-like"/>
</dbReference>
<dbReference type="InterPro" id="IPR036568">
    <property type="entry name" value="GGCT-like_sf"/>
</dbReference>